<protein>
    <submittedName>
        <fullName evidence="1">Uncharacterized protein</fullName>
    </submittedName>
</protein>
<accession>A0ACB8YVY7</accession>
<reference evidence="2" key="1">
    <citation type="journal article" date="2022" name="Mol. Ecol. Resour.">
        <title>The genomes of chicory, endive, great burdock and yacon provide insights into Asteraceae palaeo-polyploidization history and plant inulin production.</title>
        <authorList>
            <person name="Fan W."/>
            <person name="Wang S."/>
            <person name="Wang H."/>
            <person name="Wang A."/>
            <person name="Jiang F."/>
            <person name="Liu H."/>
            <person name="Zhao H."/>
            <person name="Xu D."/>
            <person name="Zhang Y."/>
        </authorList>
    </citation>
    <scope>NUCLEOTIDE SEQUENCE [LARGE SCALE GENOMIC DNA]</scope>
    <source>
        <strain evidence="2">cv. Punajuju</strain>
    </source>
</reference>
<proteinExistence type="predicted"/>
<evidence type="ECO:0000313" key="1">
    <source>
        <dbReference type="EMBL" id="KAI3689276.1"/>
    </source>
</evidence>
<gene>
    <name evidence="1" type="ORF">L2E82_47229</name>
</gene>
<keyword evidence="2" id="KW-1185">Reference proteome</keyword>
<organism evidence="1 2">
    <name type="scientific">Cichorium intybus</name>
    <name type="common">Chicory</name>
    <dbReference type="NCBI Taxonomy" id="13427"/>
    <lineage>
        <taxon>Eukaryota</taxon>
        <taxon>Viridiplantae</taxon>
        <taxon>Streptophyta</taxon>
        <taxon>Embryophyta</taxon>
        <taxon>Tracheophyta</taxon>
        <taxon>Spermatophyta</taxon>
        <taxon>Magnoliopsida</taxon>
        <taxon>eudicotyledons</taxon>
        <taxon>Gunneridae</taxon>
        <taxon>Pentapetalae</taxon>
        <taxon>asterids</taxon>
        <taxon>campanulids</taxon>
        <taxon>Asterales</taxon>
        <taxon>Asteraceae</taxon>
        <taxon>Cichorioideae</taxon>
        <taxon>Cichorieae</taxon>
        <taxon>Cichoriinae</taxon>
        <taxon>Cichorium</taxon>
    </lineage>
</organism>
<sequence length="121" mass="14094">MVMESRFHENFDCSNNFSLDDENTLPVFDQFPGHTTGYRFRDEPFDLSFLDTPGRAPNHDAENTQGTFDDPLSQATGKSLYEQHDRKCEFWRMKAVTNIALWSKRFGGGRQRRQAAQSRLR</sequence>
<dbReference type="EMBL" id="CM042017">
    <property type="protein sequence ID" value="KAI3689276.1"/>
    <property type="molecule type" value="Genomic_DNA"/>
</dbReference>
<dbReference type="Proteomes" id="UP001055811">
    <property type="component" value="Linkage Group LG09"/>
</dbReference>
<reference evidence="1 2" key="2">
    <citation type="journal article" date="2022" name="Mol. Ecol. Resour.">
        <title>The genomes of chicory, endive, great burdock and yacon provide insights into Asteraceae paleo-polyploidization history and plant inulin production.</title>
        <authorList>
            <person name="Fan W."/>
            <person name="Wang S."/>
            <person name="Wang H."/>
            <person name="Wang A."/>
            <person name="Jiang F."/>
            <person name="Liu H."/>
            <person name="Zhao H."/>
            <person name="Xu D."/>
            <person name="Zhang Y."/>
        </authorList>
    </citation>
    <scope>NUCLEOTIDE SEQUENCE [LARGE SCALE GENOMIC DNA]</scope>
    <source>
        <strain evidence="2">cv. Punajuju</strain>
        <tissue evidence="1">Leaves</tissue>
    </source>
</reference>
<name>A0ACB8YVY7_CICIN</name>
<evidence type="ECO:0000313" key="2">
    <source>
        <dbReference type="Proteomes" id="UP001055811"/>
    </source>
</evidence>
<comment type="caution">
    <text evidence="1">The sequence shown here is derived from an EMBL/GenBank/DDBJ whole genome shotgun (WGS) entry which is preliminary data.</text>
</comment>